<dbReference type="InterPro" id="IPR019901">
    <property type="entry name" value="Ergot_alkaloid_biosynthesis"/>
</dbReference>
<dbReference type="InterPro" id="IPR051604">
    <property type="entry name" value="Ergot_Alk_Oxidoreductase"/>
</dbReference>
<evidence type="ECO:0000256" key="2">
    <source>
        <dbReference type="ARBA" id="ARBA00005372"/>
    </source>
</evidence>
<dbReference type="OrthoDB" id="419598at2759"/>
<dbReference type="Pfam" id="PF13460">
    <property type="entry name" value="NAD_binding_10"/>
    <property type="match status" value="1"/>
</dbReference>
<comment type="caution">
    <text evidence="6">The sequence shown here is derived from an EMBL/GenBank/DDBJ whole genome shotgun (WGS) entry which is preliminary data.</text>
</comment>
<reference evidence="6" key="1">
    <citation type="submission" date="2022-07" db="EMBL/GenBank/DDBJ databases">
        <title>Genome Sequence of Agrocybe chaxingu.</title>
        <authorList>
            <person name="Buettner E."/>
        </authorList>
    </citation>
    <scope>NUCLEOTIDE SEQUENCE</scope>
    <source>
        <strain evidence="6">MP-N11</strain>
    </source>
</reference>
<name>A0A9W8K797_9AGAR</name>
<keyword evidence="3" id="KW-0017">Alkaloid metabolism</keyword>
<dbReference type="GO" id="GO:0009820">
    <property type="term" value="P:alkaloid metabolic process"/>
    <property type="evidence" value="ECO:0007669"/>
    <property type="project" value="UniProtKB-KW"/>
</dbReference>
<dbReference type="PANTHER" id="PTHR43162">
    <property type="match status" value="1"/>
</dbReference>
<feature type="domain" description="NAD(P)-binding" evidence="5">
    <location>
        <begin position="7"/>
        <end position="176"/>
    </location>
</feature>
<evidence type="ECO:0000313" key="7">
    <source>
        <dbReference type="Proteomes" id="UP001148786"/>
    </source>
</evidence>
<evidence type="ECO:0000256" key="4">
    <source>
        <dbReference type="ARBA" id="ARBA00023002"/>
    </source>
</evidence>
<comment type="pathway">
    <text evidence="1">Alkaloid biosynthesis; ergot alkaloid biosynthesis.</text>
</comment>
<evidence type="ECO:0000313" key="6">
    <source>
        <dbReference type="EMBL" id="KAJ3509039.1"/>
    </source>
</evidence>
<gene>
    <name evidence="6" type="ORF">NLJ89_g5433</name>
</gene>
<dbReference type="Proteomes" id="UP001148786">
    <property type="component" value="Unassembled WGS sequence"/>
</dbReference>
<proteinExistence type="inferred from homology"/>
<comment type="similarity">
    <text evidence="2">Belongs to the fgaFS/easG family.</text>
</comment>
<keyword evidence="4" id="KW-0560">Oxidoreductase</keyword>
<evidence type="ECO:0000256" key="3">
    <source>
        <dbReference type="ARBA" id="ARBA00022589"/>
    </source>
</evidence>
<evidence type="ECO:0000256" key="1">
    <source>
        <dbReference type="ARBA" id="ARBA00005107"/>
    </source>
</evidence>
<keyword evidence="7" id="KW-1185">Reference proteome</keyword>
<accession>A0A9W8K797</accession>
<dbReference type="AlphaFoldDB" id="A0A9W8K797"/>
<dbReference type="InterPro" id="IPR036291">
    <property type="entry name" value="NAD(P)-bd_dom_sf"/>
</dbReference>
<dbReference type="PANTHER" id="PTHR43162:SF1">
    <property type="entry name" value="PRESTALK A DIFFERENTIATION PROTEIN A"/>
    <property type="match status" value="1"/>
</dbReference>
<dbReference type="GO" id="GO:0016491">
    <property type="term" value="F:oxidoreductase activity"/>
    <property type="evidence" value="ECO:0007669"/>
    <property type="project" value="UniProtKB-KW"/>
</dbReference>
<dbReference type="SUPFAM" id="SSF51735">
    <property type="entry name" value="NAD(P)-binding Rossmann-fold domains"/>
    <property type="match status" value="1"/>
</dbReference>
<sequence>MTILITGGTGQTGAKLAQLLHNANVDFLITTRKGIAPEPFKAVQFDWTDASTFENPFKLANIDKIYLIAPPVMDALPVMKPFIELAIAKGVKRFVLLCGTAVGKGGPFVGKVYEYLAQRGVDYDVLRPTWFMENFGTFFYKSIREDNEVFTVAKDGRVPFVAAEDIAKVAFDVLTADKSSNDECFIIGPELFSYDEATALLSEVLGRKITHKRVTNAEEQAIFRANGLKEDYAVLLNTIEARLADDVDAALVGDSKSITGKTKLRDFFEANKQLWIKA</sequence>
<dbReference type="EMBL" id="JANKHO010000510">
    <property type="protein sequence ID" value="KAJ3509039.1"/>
    <property type="molecule type" value="Genomic_DNA"/>
</dbReference>
<organism evidence="6 7">
    <name type="scientific">Agrocybe chaxingu</name>
    <dbReference type="NCBI Taxonomy" id="84603"/>
    <lineage>
        <taxon>Eukaryota</taxon>
        <taxon>Fungi</taxon>
        <taxon>Dikarya</taxon>
        <taxon>Basidiomycota</taxon>
        <taxon>Agaricomycotina</taxon>
        <taxon>Agaricomycetes</taxon>
        <taxon>Agaricomycetidae</taxon>
        <taxon>Agaricales</taxon>
        <taxon>Agaricineae</taxon>
        <taxon>Strophariaceae</taxon>
        <taxon>Agrocybe</taxon>
    </lineage>
</organism>
<dbReference type="InterPro" id="IPR016040">
    <property type="entry name" value="NAD(P)-bd_dom"/>
</dbReference>
<protein>
    <recommendedName>
        <fullName evidence="5">NAD(P)-binding domain-containing protein</fullName>
    </recommendedName>
</protein>
<dbReference type="Gene3D" id="3.40.50.720">
    <property type="entry name" value="NAD(P)-binding Rossmann-like Domain"/>
    <property type="match status" value="1"/>
</dbReference>
<dbReference type="NCBIfam" id="TIGR03649">
    <property type="entry name" value="ergot_EASG"/>
    <property type="match status" value="1"/>
</dbReference>
<dbReference type="Gene3D" id="3.90.25.10">
    <property type="entry name" value="UDP-galactose 4-epimerase, domain 1"/>
    <property type="match status" value="1"/>
</dbReference>
<evidence type="ECO:0000259" key="5">
    <source>
        <dbReference type="Pfam" id="PF13460"/>
    </source>
</evidence>